<protein>
    <submittedName>
        <fullName evidence="1">Uncharacterized protein</fullName>
    </submittedName>
</protein>
<accession>A0ACB9E753</accession>
<evidence type="ECO:0000313" key="2">
    <source>
        <dbReference type="Proteomes" id="UP001056120"/>
    </source>
</evidence>
<gene>
    <name evidence="1" type="ORF">L1987_54439</name>
</gene>
<evidence type="ECO:0000313" key="1">
    <source>
        <dbReference type="EMBL" id="KAI3754652.1"/>
    </source>
</evidence>
<dbReference type="EMBL" id="CM042035">
    <property type="protein sequence ID" value="KAI3754652.1"/>
    <property type="molecule type" value="Genomic_DNA"/>
</dbReference>
<keyword evidence="2" id="KW-1185">Reference proteome</keyword>
<name>A0ACB9E753_9ASTR</name>
<reference evidence="1 2" key="2">
    <citation type="journal article" date="2022" name="Mol. Ecol. Resour.">
        <title>The genomes of chicory, endive, great burdock and yacon provide insights into Asteraceae paleo-polyploidization history and plant inulin production.</title>
        <authorList>
            <person name="Fan W."/>
            <person name="Wang S."/>
            <person name="Wang H."/>
            <person name="Wang A."/>
            <person name="Jiang F."/>
            <person name="Liu H."/>
            <person name="Zhao H."/>
            <person name="Xu D."/>
            <person name="Zhang Y."/>
        </authorList>
    </citation>
    <scope>NUCLEOTIDE SEQUENCE [LARGE SCALE GENOMIC DNA]</scope>
    <source>
        <strain evidence="2">cv. Yunnan</strain>
        <tissue evidence="1">Leaves</tissue>
    </source>
</reference>
<sequence length="991" mass="111415">MSNLQNLGNLLNYDNEIGTPQKPPKLLNVNDYSNWKARFEHYISYTDSSLWIPILEGYNHPTHIFLDEEMPKPISKLDEEEKKIYDREKKAHGSITMALTRELFHSFRGYDNSKDLWKALQKRFEGNSDIKKSKRGLLRKQYECFRFLENESIDELISRFYHLQTELKAFELKYPDEELVEKFLDALPPKFEMYTTLMRENPRFYEMTIDEVIGKVQAHAMNLKRKESSGRPQIQDPSMYHGTSSTPKSSGSGIALFSGNSHEEETVKGCGGHACYAASGSGSGSHHQNPSRNPSPTSSANQTAIAKIAEDHVALFSSCMLAYENFIGGKLTDPETIEEDFNQVDPDDMEDMDIQWNMAMILRRAKHFLNRTGRKFIGGHSNAKVGFDKSKAKCYKCLNYGHFARECQKDRAPASGFTRPSQGNTHGYNNSNNHNQSQNGTSNALVAQQDESFDWGVHLEDAIIAQTQVGLMAEIMEMMENEKKEAENREAKEKEASEADLEESTTVVALMAIGEVTSSSIEVDSNPFSVISCSKCLSLKIDNSKLQDKVEPLRIAALSYKENEKRFKDSIETLKKEKRDYSLKMSDQQLHLDIAYKGLEKRNNEINKLQNEILQLKCTNEKLKNYRFVVEHYESVVRQMNGLGLGTNAIPPPVSGKFVNGLVDIDLTCLDESSGKDDSSNKDDSSSKANSTSDEEFFTASDDGSENTCPEGVVSEELLGEQKGYKNINQEKKEAFGAHYGLGYKENIQKYYIPKGQSPSSKPTVHQTNSHVHHVESSNIKSNEPYRRTYTVKRTCFHCGMVGYIMVNCPDKNQGKRPIVSKPAVIPKSPPVNHPKSPKANVVKPSVKPMVKPRIISVAKPSVSRKGKHPAIPCVSTSGGTYTGEKSVVKLSKPQRRRRNKRLRKLEQLTGVQSGEASISSPAVVEPKSTVPVKKQNRSWTSKSKSSQSPDPNSSKDSSIFNSHDCELKEVVYFEKDGRPKTTMAWVSKSN</sequence>
<organism evidence="1 2">
    <name type="scientific">Smallanthus sonchifolius</name>
    <dbReference type="NCBI Taxonomy" id="185202"/>
    <lineage>
        <taxon>Eukaryota</taxon>
        <taxon>Viridiplantae</taxon>
        <taxon>Streptophyta</taxon>
        <taxon>Embryophyta</taxon>
        <taxon>Tracheophyta</taxon>
        <taxon>Spermatophyta</taxon>
        <taxon>Magnoliopsida</taxon>
        <taxon>eudicotyledons</taxon>
        <taxon>Gunneridae</taxon>
        <taxon>Pentapetalae</taxon>
        <taxon>asterids</taxon>
        <taxon>campanulids</taxon>
        <taxon>Asterales</taxon>
        <taxon>Asteraceae</taxon>
        <taxon>Asteroideae</taxon>
        <taxon>Heliantheae alliance</taxon>
        <taxon>Millerieae</taxon>
        <taxon>Smallanthus</taxon>
    </lineage>
</organism>
<reference evidence="2" key="1">
    <citation type="journal article" date="2022" name="Mol. Ecol. Resour.">
        <title>The genomes of chicory, endive, great burdock and yacon provide insights into Asteraceae palaeo-polyploidization history and plant inulin production.</title>
        <authorList>
            <person name="Fan W."/>
            <person name="Wang S."/>
            <person name="Wang H."/>
            <person name="Wang A."/>
            <person name="Jiang F."/>
            <person name="Liu H."/>
            <person name="Zhao H."/>
            <person name="Xu D."/>
            <person name="Zhang Y."/>
        </authorList>
    </citation>
    <scope>NUCLEOTIDE SEQUENCE [LARGE SCALE GENOMIC DNA]</scope>
    <source>
        <strain evidence="2">cv. Yunnan</strain>
    </source>
</reference>
<comment type="caution">
    <text evidence="1">The sequence shown here is derived from an EMBL/GenBank/DDBJ whole genome shotgun (WGS) entry which is preliminary data.</text>
</comment>
<dbReference type="Proteomes" id="UP001056120">
    <property type="component" value="Linkage Group LG18"/>
</dbReference>
<proteinExistence type="predicted"/>